<evidence type="ECO:0000256" key="2">
    <source>
        <dbReference type="ARBA" id="ARBA00022771"/>
    </source>
</evidence>
<keyword evidence="2" id="KW-0863">Zinc-finger</keyword>
<evidence type="ECO:0000259" key="4">
    <source>
        <dbReference type="SMART" id="SM00400"/>
    </source>
</evidence>
<name>A0AAN5NE19_CLOPF</name>
<dbReference type="Pfam" id="PF01807">
    <property type="entry name" value="Zn_ribbon_DnaG"/>
    <property type="match status" value="1"/>
</dbReference>
<sequence length="626" mass="73523">MKNNDLQKIYNEWRKTVTIEGMPFTWLGKEENIEAFSKFANLDNPVELGLMLDLEGNYDSKECNMFEVKKIYKTKEDYNLEDGSFIKSGTSFFVISKDSYGYNIIFENNDKCYFEHDSRKYYIDELELELFADSSKVIDKENLNKREVIKIKDKNVKEFLGKDSVIINNVSKDELNKILEKNKSYSWFKIKNNKQITSDDFTNKNYIAAIKEKGYLKDVYIKKNYDLDNLVYIDDNKNLYRVKNIENKIDKSIEKHGINRLKFQKSVEKEVHPFYNLNKIKEIPLEDVCNRLGIRTSSKGKKLWCDIRGEKTPSCCINTDKNYWYDFGTATGGDVIKFVSEVEKINARESIYKLADMFNIEPENNNIKNKEKPNIYISNSDYRKIGIEPTRATLNLDINLEKQSIEEVTKLEKAFAKSMNELANSNEDLFLEVLNKKSIPIVYNNIKKYYDCLNRIEDYINEKDNVLDGFHSLETQLYMNYSKELADTLNSQLDILDKTNINKVIGFELKENKVDFQKDMNDLFSVCLENGIEVLSQESPQYNKVIKNLDEFKEYILDYRVPELGDVEVVEEKVSKIEKEMDSYTYIDLISWCDDNDIELVPLKKEKTVEIEKEVIETKIVPKMKM</sequence>
<dbReference type="GO" id="GO:0005737">
    <property type="term" value="C:cytoplasm"/>
    <property type="evidence" value="ECO:0007669"/>
    <property type="project" value="TreeGrafter"/>
</dbReference>
<evidence type="ECO:0000256" key="3">
    <source>
        <dbReference type="ARBA" id="ARBA00022833"/>
    </source>
</evidence>
<dbReference type="SMART" id="SM00400">
    <property type="entry name" value="ZnF_CHCC"/>
    <property type="match status" value="1"/>
</dbReference>
<dbReference type="RefSeq" id="WP_208337960.1">
    <property type="nucleotide sequence ID" value="NZ_CATNXM010000003.1"/>
</dbReference>
<gene>
    <name evidence="5" type="ORF">I9063_003223</name>
</gene>
<dbReference type="InterPro" id="IPR050219">
    <property type="entry name" value="DnaG_primase"/>
</dbReference>
<keyword evidence="1" id="KW-0479">Metal-binding</keyword>
<keyword evidence="3" id="KW-0862">Zinc</keyword>
<dbReference type="PANTHER" id="PTHR30313:SF2">
    <property type="entry name" value="DNA PRIMASE"/>
    <property type="match status" value="1"/>
</dbReference>
<evidence type="ECO:0000313" key="5">
    <source>
        <dbReference type="EMBL" id="HAT4299799.1"/>
    </source>
</evidence>
<dbReference type="AlphaFoldDB" id="A0AAN5NE19"/>
<dbReference type="GO" id="GO:0003677">
    <property type="term" value="F:DNA binding"/>
    <property type="evidence" value="ECO:0007669"/>
    <property type="project" value="InterPro"/>
</dbReference>
<dbReference type="PANTHER" id="PTHR30313">
    <property type="entry name" value="DNA PRIMASE"/>
    <property type="match status" value="1"/>
</dbReference>
<dbReference type="GO" id="GO:0003899">
    <property type="term" value="F:DNA-directed RNA polymerase activity"/>
    <property type="evidence" value="ECO:0007669"/>
    <property type="project" value="InterPro"/>
</dbReference>
<reference evidence="5" key="1">
    <citation type="journal article" date="2018" name="Genome Biol.">
        <title>SKESA: strategic k-mer extension for scrupulous assemblies.</title>
        <authorList>
            <person name="Souvorov A."/>
            <person name="Agarwala R."/>
            <person name="Lipman D.J."/>
        </authorList>
    </citation>
    <scope>NUCLEOTIDE SEQUENCE</scope>
    <source>
        <strain evidence="5">C25</strain>
    </source>
</reference>
<comment type="caution">
    <text evidence="5">The sequence shown here is derived from an EMBL/GenBank/DDBJ whole genome shotgun (WGS) entry which is preliminary data.</text>
</comment>
<proteinExistence type="predicted"/>
<reference evidence="5" key="2">
    <citation type="submission" date="2020-07" db="EMBL/GenBank/DDBJ databases">
        <authorList>
            <consortium name="NCBI Pathogen Detection Project"/>
        </authorList>
    </citation>
    <scope>NUCLEOTIDE SEQUENCE</scope>
    <source>
        <strain evidence="5">C25</strain>
    </source>
</reference>
<dbReference type="InterPro" id="IPR002694">
    <property type="entry name" value="Znf_CHC2"/>
</dbReference>
<feature type="domain" description="Zinc finger CHC2-type" evidence="4">
    <location>
        <begin position="309"/>
        <end position="355"/>
    </location>
</feature>
<dbReference type="EMBL" id="DACTBT010000044">
    <property type="protein sequence ID" value="HAT4299799.1"/>
    <property type="molecule type" value="Genomic_DNA"/>
</dbReference>
<dbReference type="SUPFAM" id="SSF57783">
    <property type="entry name" value="Zinc beta-ribbon"/>
    <property type="match status" value="1"/>
</dbReference>
<protein>
    <recommendedName>
        <fullName evidence="4">Zinc finger CHC2-type domain-containing protein</fullName>
    </recommendedName>
</protein>
<evidence type="ECO:0000313" key="6">
    <source>
        <dbReference type="Proteomes" id="UP000855421"/>
    </source>
</evidence>
<accession>A0AAN5NE19</accession>
<dbReference type="GO" id="GO:0008270">
    <property type="term" value="F:zinc ion binding"/>
    <property type="evidence" value="ECO:0007669"/>
    <property type="project" value="UniProtKB-KW"/>
</dbReference>
<dbReference type="InterPro" id="IPR036977">
    <property type="entry name" value="DNA_primase_Znf_CHC2"/>
</dbReference>
<organism evidence="5 6">
    <name type="scientific">Clostridium perfringens</name>
    <dbReference type="NCBI Taxonomy" id="1502"/>
    <lineage>
        <taxon>Bacteria</taxon>
        <taxon>Bacillati</taxon>
        <taxon>Bacillota</taxon>
        <taxon>Clostridia</taxon>
        <taxon>Eubacteriales</taxon>
        <taxon>Clostridiaceae</taxon>
        <taxon>Clostridium</taxon>
    </lineage>
</organism>
<evidence type="ECO:0000256" key="1">
    <source>
        <dbReference type="ARBA" id="ARBA00022723"/>
    </source>
</evidence>
<dbReference type="Gene3D" id="3.90.580.10">
    <property type="entry name" value="Zinc finger, CHC2-type domain"/>
    <property type="match status" value="1"/>
</dbReference>
<dbReference type="GO" id="GO:0006269">
    <property type="term" value="P:DNA replication, synthesis of primer"/>
    <property type="evidence" value="ECO:0007669"/>
    <property type="project" value="TreeGrafter"/>
</dbReference>
<dbReference type="Proteomes" id="UP000855421">
    <property type="component" value="Unassembled WGS sequence"/>
</dbReference>